<dbReference type="GO" id="GO:0017061">
    <property type="term" value="F:S-methyl-5-thioadenosine phosphorylase activity"/>
    <property type="evidence" value="ECO:0007669"/>
    <property type="project" value="UniProtKB-EC"/>
</dbReference>
<evidence type="ECO:0000256" key="1">
    <source>
        <dbReference type="ARBA" id="ARBA00000553"/>
    </source>
</evidence>
<dbReference type="Gene3D" id="3.60.140.10">
    <property type="entry name" value="CNF1/YfiH-like putative cysteine hydrolases"/>
    <property type="match status" value="1"/>
</dbReference>
<dbReference type="RefSeq" id="WP_104762617.1">
    <property type="nucleotide sequence ID" value="NZ_FZPM01000005.1"/>
</dbReference>
<evidence type="ECO:0000256" key="2">
    <source>
        <dbReference type="ARBA" id="ARBA00007353"/>
    </source>
</evidence>
<comment type="catalytic activity">
    <reaction evidence="8">
        <text>adenosine + phosphate = alpha-D-ribose 1-phosphate + adenine</text>
        <dbReference type="Rhea" id="RHEA:27642"/>
        <dbReference type="ChEBI" id="CHEBI:16335"/>
        <dbReference type="ChEBI" id="CHEBI:16708"/>
        <dbReference type="ChEBI" id="CHEBI:43474"/>
        <dbReference type="ChEBI" id="CHEBI:57720"/>
        <dbReference type="EC" id="2.4.2.1"/>
    </reaction>
    <physiologicalReaction direction="left-to-right" evidence="8">
        <dbReference type="Rhea" id="RHEA:27643"/>
    </physiologicalReaction>
</comment>
<dbReference type="InterPro" id="IPR003730">
    <property type="entry name" value="Cu_polyphenol_OxRdtase"/>
</dbReference>
<organism evidence="10 11">
    <name type="scientific">Helicobacter aurati</name>
    <dbReference type="NCBI Taxonomy" id="137778"/>
    <lineage>
        <taxon>Bacteria</taxon>
        <taxon>Pseudomonadati</taxon>
        <taxon>Campylobacterota</taxon>
        <taxon>Epsilonproteobacteria</taxon>
        <taxon>Campylobacterales</taxon>
        <taxon>Helicobacteraceae</taxon>
        <taxon>Helicobacter</taxon>
    </lineage>
</organism>
<dbReference type="GO" id="GO:0016787">
    <property type="term" value="F:hydrolase activity"/>
    <property type="evidence" value="ECO:0007669"/>
    <property type="project" value="UniProtKB-KW"/>
</dbReference>
<evidence type="ECO:0000256" key="7">
    <source>
        <dbReference type="ARBA" id="ARBA00047989"/>
    </source>
</evidence>
<comment type="similarity">
    <text evidence="2">Belongs to the purine nucleoside phosphorylase YfiH/LACC1 family.</text>
</comment>
<evidence type="ECO:0000256" key="6">
    <source>
        <dbReference type="ARBA" id="ARBA00022833"/>
    </source>
</evidence>
<name>A0A3D8J8F9_9HELI</name>
<protein>
    <submittedName>
        <fullName evidence="10">Laccase domain-containing protein</fullName>
    </submittedName>
</protein>
<gene>
    <name evidence="10" type="ORF">CQA66_00945</name>
</gene>
<evidence type="ECO:0000256" key="9">
    <source>
        <dbReference type="ARBA" id="ARBA00049893"/>
    </source>
</evidence>
<keyword evidence="5" id="KW-0378">Hydrolase</keyword>
<dbReference type="OrthoDB" id="4279at2"/>
<keyword evidence="3" id="KW-0808">Transferase</keyword>
<comment type="catalytic activity">
    <reaction evidence="9">
        <text>S-methyl-5'-thioadenosine + phosphate = 5-(methylsulfanyl)-alpha-D-ribose 1-phosphate + adenine</text>
        <dbReference type="Rhea" id="RHEA:11852"/>
        <dbReference type="ChEBI" id="CHEBI:16708"/>
        <dbReference type="ChEBI" id="CHEBI:17509"/>
        <dbReference type="ChEBI" id="CHEBI:43474"/>
        <dbReference type="ChEBI" id="CHEBI:58533"/>
        <dbReference type="EC" id="2.4.2.28"/>
    </reaction>
    <physiologicalReaction direction="left-to-right" evidence="9">
        <dbReference type="Rhea" id="RHEA:11853"/>
    </physiologicalReaction>
</comment>
<evidence type="ECO:0000256" key="8">
    <source>
        <dbReference type="ARBA" id="ARBA00048968"/>
    </source>
</evidence>
<keyword evidence="11" id="KW-1185">Reference proteome</keyword>
<sequence>MNTFYSSTQSPLFNKDSVHFILTNKVSNSYNTSKSPYNSLNLAYHVGDTRENVQSNRQAIMQTYYPNKTLLYLNQIHSADIIDIQHTNLTTSLDEILLGNGDGIICDSQDYVCLIMTADCNPILMYCPTQRVFALLHAGRLGTTMGIVTNGVTKLQQQYNVIASNIKIFIGASIRACCYEIGLDIAEYIRLNFGNKYLHYDMSSKNSIRLDMIAMLYDEMLACGILTEHIEILSSCSCCDKRYFSYRRDGVTGRFGLFACIKQ</sequence>
<evidence type="ECO:0000313" key="10">
    <source>
        <dbReference type="EMBL" id="RDU73783.1"/>
    </source>
</evidence>
<dbReference type="CDD" id="cd16833">
    <property type="entry name" value="YfiH"/>
    <property type="match status" value="1"/>
</dbReference>
<dbReference type="GO" id="GO:0005507">
    <property type="term" value="F:copper ion binding"/>
    <property type="evidence" value="ECO:0007669"/>
    <property type="project" value="TreeGrafter"/>
</dbReference>
<evidence type="ECO:0000256" key="3">
    <source>
        <dbReference type="ARBA" id="ARBA00022679"/>
    </source>
</evidence>
<accession>A0A3D8J8F9</accession>
<keyword evidence="4" id="KW-0479">Metal-binding</keyword>
<dbReference type="PANTHER" id="PTHR30616">
    <property type="entry name" value="UNCHARACTERIZED PROTEIN YFIH"/>
    <property type="match status" value="1"/>
</dbReference>
<evidence type="ECO:0000256" key="4">
    <source>
        <dbReference type="ARBA" id="ARBA00022723"/>
    </source>
</evidence>
<dbReference type="SUPFAM" id="SSF64438">
    <property type="entry name" value="CNF1/YfiH-like putative cysteine hydrolases"/>
    <property type="match status" value="1"/>
</dbReference>
<comment type="catalytic activity">
    <reaction evidence="7">
        <text>adenosine + H2O + H(+) = inosine + NH4(+)</text>
        <dbReference type="Rhea" id="RHEA:24408"/>
        <dbReference type="ChEBI" id="CHEBI:15377"/>
        <dbReference type="ChEBI" id="CHEBI:15378"/>
        <dbReference type="ChEBI" id="CHEBI:16335"/>
        <dbReference type="ChEBI" id="CHEBI:17596"/>
        <dbReference type="ChEBI" id="CHEBI:28938"/>
        <dbReference type="EC" id="3.5.4.4"/>
    </reaction>
    <physiologicalReaction direction="left-to-right" evidence="7">
        <dbReference type="Rhea" id="RHEA:24409"/>
    </physiologicalReaction>
</comment>
<dbReference type="PANTHER" id="PTHR30616:SF2">
    <property type="entry name" value="PURINE NUCLEOSIDE PHOSPHORYLASE LACC1"/>
    <property type="match status" value="1"/>
</dbReference>
<dbReference type="AlphaFoldDB" id="A0A3D8J8F9"/>
<dbReference type="Pfam" id="PF02578">
    <property type="entry name" value="Cu-oxidase_4"/>
    <property type="match status" value="1"/>
</dbReference>
<evidence type="ECO:0000256" key="5">
    <source>
        <dbReference type="ARBA" id="ARBA00022801"/>
    </source>
</evidence>
<comment type="caution">
    <text evidence="10">The sequence shown here is derived from an EMBL/GenBank/DDBJ whole genome shotgun (WGS) entry which is preliminary data.</text>
</comment>
<dbReference type="EMBL" id="NXLW01000001">
    <property type="protein sequence ID" value="RDU73783.1"/>
    <property type="molecule type" value="Genomic_DNA"/>
</dbReference>
<reference evidence="10 11" key="1">
    <citation type="submission" date="2018-04" db="EMBL/GenBank/DDBJ databases">
        <title>Novel Campyloabacter and Helicobacter Species and Strains.</title>
        <authorList>
            <person name="Mannion A.J."/>
            <person name="Shen Z."/>
            <person name="Fox J.G."/>
        </authorList>
    </citation>
    <scope>NUCLEOTIDE SEQUENCE [LARGE SCALE GENOMIC DNA]</scope>
    <source>
        <strain evidence="10 11">MIT 97-5075</strain>
    </source>
</reference>
<keyword evidence="6" id="KW-0862">Zinc</keyword>
<proteinExistence type="inferred from homology"/>
<dbReference type="InterPro" id="IPR011324">
    <property type="entry name" value="Cytotoxic_necrot_fac-like_cat"/>
</dbReference>
<evidence type="ECO:0000313" key="11">
    <source>
        <dbReference type="Proteomes" id="UP000256424"/>
    </source>
</evidence>
<dbReference type="InterPro" id="IPR038371">
    <property type="entry name" value="Cu_polyphenol_OxRdtase_sf"/>
</dbReference>
<comment type="catalytic activity">
    <reaction evidence="1">
        <text>inosine + phosphate = alpha-D-ribose 1-phosphate + hypoxanthine</text>
        <dbReference type="Rhea" id="RHEA:27646"/>
        <dbReference type="ChEBI" id="CHEBI:17368"/>
        <dbReference type="ChEBI" id="CHEBI:17596"/>
        <dbReference type="ChEBI" id="CHEBI:43474"/>
        <dbReference type="ChEBI" id="CHEBI:57720"/>
        <dbReference type="EC" id="2.4.2.1"/>
    </reaction>
    <physiologicalReaction direction="left-to-right" evidence="1">
        <dbReference type="Rhea" id="RHEA:27647"/>
    </physiologicalReaction>
</comment>
<dbReference type="Proteomes" id="UP000256424">
    <property type="component" value="Unassembled WGS sequence"/>
</dbReference>